<dbReference type="GO" id="GO:0003682">
    <property type="term" value="F:chromatin binding"/>
    <property type="evidence" value="ECO:0007669"/>
    <property type="project" value="TreeGrafter"/>
</dbReference>
<sequence length="500" mass="56496">MSNALNLLLADTDNVDILQWEDDDMALEAAAANSRLPFDKLTSQELACFPDISDNKNSLLLYLYIRNKTLQLWQLDPTKELSFESVLSHLPSPYDSDRSLVYRVHAFLQRYSYINFGVFVYQKARVKPVNKRVIVIGAGASGLAAARQLQYFGLNVVVIEARWRTGGRISTYRKPMPRCVADLGAMFVMGLVGNPIATVARQFNLYLHPFDANDCPLFDSDGAKIKKNRDRMVEVVFNEIVSTVAYIAQNKGQARFLGRKPSLGEAYETVMIQLEHRHQSKVLKYWQDYRRILEKIKPIRRAMIVVRKAMEELEAAILKTTERLRGASTEKEMAALSAELDLLHVELRDAIKRYDEGDKRVRELKVMLTEFAKQEPPSVFMNELDRSLVNFHLANLEYANGTSLFNSSMFDWNQDDDYEFEGPHCMGDKIGVVHGGKNFGDLQLEILMGTVFFTIPSSFPNNSVGSQPLAELLSVIVCPSLGDRIRRSGSVCCAQLSAAL</sequence>
<reference evidence="6 7" key="2">
    <citation type="submission" date="2018-11" db="EMBL/GenBank/DDBJ databases">
        <authorList>
            <consortium name="Pathogen Informatics"/>
        </authorList>
    </citation>
    <scope>NUCLEOTIDE SEQUENCE [LARGE SCALE GENOMIC DNA]</scope>
</reference>
<accession>A0A183UZ43</accession>
<evidence type="ECO:0000256" key="3">
    <source>
        <dbReference type="ARBA" id="ARBA00023002"/>
    </source>
</evidence>
<dbReference type="InterPro" id="IPR002937">
    <property type="entry name" value="Amino_oxidase"/>
</dbReference>
<dbReference type="InterPro" id="IPR050281">
    <property type="entry name" value="Flavin_monoamine_oxidase"/>
</dbReference>
<protein>
    <submittedName>
        <fullName evidence="8">Lysine-specific histone demethylase 1A</fullName>
    </submittedName>
</protein>
<dbReference type="SUPFAM" id="SSF51905">
    <property type="entry name" value="FAD/NAD(P)-binding domain"/>
    <property type="match status" value="1"/>
</dbReference>
<evidence type="ECO:0000313" key="6">
    <source>
        <dbReference type="EMBL" id="VDM45084.1"/>
    </source>
</evidence>
<evidence type="ECO:0000256" key="4">
    <source>
        <dbReference type="SAM" id="Coils"/>
    </source>
</evidence>
<feature type="coiled-coil region" evidence="4">
    <location>
        <begin position="310"/>
        <end position="353"/>
    </location>
</feature>
<feature type="domain" description="SWIRM" evidence="5">
    <location>
        <begin position="27"/>
        <end position="125"/>
    </location>
</feature>
<dbReference type="Pfam" id="PF04433">
    <property type="entry name" value="SWIRM"/>
    <property type="match status" value="1"/>
</dbReference>
<organism evidence="7 8">
    <name type="scientific">Toxocara canis</name>
    <name type="common">Canine roundworm</name>
    <dbReference type="NCBI Taxonomy" id="6265"/>
    <lineage>
        <taxon>Eukaryota</taxon>
        <taxon>Metazoa</taxon>
        <taxon>Ecdysozoa</taxon>
        <taxon>Nematoda</taxon>
        <taxon>Chromadorea</taxon>
        <taxon>Rhabditida</taxon>
        <taxon>Spirurina</taxon>
        <taxon>Ascaridomorpha</taxon>
        <taxon>Ascaridoidea</taxon>
        <taxon>Toxocaridae</taxon>
        <taxon>Toxocara</taxon>
    </lineage>
</organism>
<dbReference type="PANTHER" id="PTHR10742:SF386">
    <property type="entry name" value="LYSINE-SPECIFIC HISTONE DEMETHYLASE 1A"/>
    <property type="match status" value="1"/>
</dbReference>
<proteinExistence type="inferred from homology"/>
<comment type="subcellular location">
    <subcellularLocation>
        <location evidence="1">Nucleus</location>
    </subcellularLocation>
</comment>
<dbReference type="WBParaSite" id="TCNE_0001376301-mRNA-1">
    <property type="protein sequence ID" value="TCNE_0001376301-mRNA-1"/>
    <property type="gene ID" value="TCNE_0001376301"/>
</dbReference>
<dbReference type="InterPro" id="IPR036388">
    <property type="entry name" value="WH-like_DNA-bd_sf"/>
</dbReference>
<dbReference type="InterPro" id="IPR036188">
    <property type="entry name" value="FAD/NAD-bd_sf"/>
</dbReference>
<dbReference type="Gene3D" id="1.10.10.10">
    <property type="entry name" value="Winged helix-like DNA-binding domain superfamily/Winged helix DNA-binding domain"/>
    <property type="match status" value="1"/>
</dbReference>
<dbReference type="GO" id="GO:0050660">
    <property type="term" value="F:flavin adenine dinucleotide binding"/>
    <property type="evidence" value="ECO:0007669"/>
    <property type="project" value="TreeGrafter"/>
</dbReference>
<dbReference type="Gene3D" id="1.10.287.80">
    <property type="entry name" value="ATP synthase, gamma subunit, helix hairpin domain"/>
    <property type="match status" value="1"/>
</dbReference>
<evidence type="ECO:0000256" key="2">
    <source>
        <dbReference type="ARBA" id="ARBA00005995"/>
    </source>
</evidence>
<dbReference type="EMBL" id="UYWY01021883">
    <property type="protein sequence ID" value="VDM45084.1"/>
    <property type="molecule type" value="Genomic_DNA"/>
</dbReference>
<dbReference type="GO" id="GO:0005634">
    <property type="term" value="C:nucleus"/>
    <property type="evidence" value="ECO:0007669"/>
    <property type="project" value="UniProtKB-SubCell"/>
</dbReference>
<dbReference type="SUPFAM" id="SSF46689">
    <property type="entry name" value="Homeodomain-like"/>
    <property type="match status" value="1"/>
</dbReference>
<dbReference type="GO" id="GO:0140682">
    <property type="term" value="F:FAD-dependent H3K4me/H3K4me3 demethylase activity"/>
    <property type="evidence" value="ECO:0007669"/>
    <property type="project" value="UniProtKB-ARBA"/>
</dbReference>
<dbReference type="PROSITE" id="PS50934">
    <property type="entry name" value="SWIRM"/>
    <property type="match status" value="1"/>
</dbReference>
<keyword evidence="4" id="KW-0175">Coiled coil</keyword>
<evidence type="ECO:0000259" key="5">
    <source>
        <dbReference type="PROSITE" id="PS50934"/>
    </source>
</evidence>
<dbReference type="Pfam" id="PF01593">
    <property type="entry name" value="Amino_oxidase"/>
    <property type="match status" value="1"/>
</dbReference>
<reference evidence="8" key="1">
    <citation type="submission" date="2016-06" db="UniProtKB">
        <authorList>
            <consortium name="WormBaseParasite"/>
        </authorList>
    </citation>
    <scope>IDENTIFICATION</scope>
</reference>
<evidence type="ECO:0000313" key="7">
    <source>
        <dbReference type="Proteomes" id="UP000050794"/>
    </source>
</evidence>
<dbReference type="FunFam" id="1.10.10.10:FF:000064">
    <property type="entry name" value="Lysine-specific histone demethylase 1A"/>
    <property type="match status" value="1"/>
</dbReference>
<dbReference type="AlphaFoldDB" id="A0A183UZ43"/>
<dbReference type="InterPro" id="IPR009057">
    <property type="entry name" value="Homeodomain-like_sf"/>
</dbReference>
<dbReference type="Gene3D" id="3.50.50.60">
    <property type="entry name" value="FAD/NAD(P)-binding domain"/>
    <property type="match status" value="1"/>
</dbReference>
<evidence type="ECO:0000256" key="1">
    <source>
        <dbReference type="ARBA" id="ARBA00004123"/>
    </source>
</evidence>
<gene>
    <name evidence="6" type="ORF">TCNE_LOCUS13763</name>
</gene>
<evidence type="ECO:0000313" key="8">
    <source>
        <dbReference type="WBParaSite" id="TCNE_0001376301-mRNA-1"/>
    </source>
</evidence>
<dbReference type="InterPro" id="IPR007526">
    <property type="entry name" value="SWIRM"/>
</dbReference>
<dbReference type="Proteomes" id="UP000050794">
    <property type="component" value="Unassembled WGS sequence"/>
</dbReference>
<name>A0A183UZ43_TOXCA</name>
<dbReference type="PANTHER" id="PTHR10742">
    <property type="entry name" value="FLAVIN MONOAMINE OXIDASE"/>
    <property type="match status" value="1"/>
</dbReference>
<keyword evidence="3" id="KW-0560">Oxidoreductase</keyword>
<keyword evidence="7" id="KW-1185">Reference proteome</keyword>
<comment type="similarity">
    <text evidence="2">Belongs to the flavin monoamine oxidase family.</text>
</comment>